<reference evidence="3" key="1">
    <citation type="submission" date="2016-10" db="EMBL/GenBank/DDBJ databases">
        <authorList>
            <person name="Varghese N."/>
            <person name="Submissions S."/>
        </authorList>
    </citation>
    <scope>NUCLEOTIDE SEQUENCE [LARGE SCALE GENOMIC DNA]</scope>
    <source>
        <strain evidence="3">DSM 44654</strain>
    </source>
</reference>
<evidence type="ECO:0000313" key="2">
    <source>
        <dbReference type="EMBL" id="SEF29471.1"/>
    </source>
</evidence>
<keyword evidence="3" id="KW-1185">Reference proteome</keyword>
<protein>
    <recommendedName>
        <fullName evidence="1">CdiI immunity protein domain-containing protein</fullName>
    </recommendedName>
</protein>
<feature type="domain" description="CdiI immunity protein" evidence="1">
    <location>
        <begin position="141"/>
        <end position="222"/>
    </location>
</feature>
<dbReference type="OrthoDB" id="4827963at2"/>
<evidence type="ECO:0000259" key="1">
    <source>
        <dbReference type="Pfam" id="PF18593"/>
    </source>
</evidence>
<sequence>MIVKCTADSGGQRVAPAYGLTYVRPPEFRLARGREYEVYGFALFEKGPAFLVRNDDRYPEWYATSVFEVLDSAVPADWRAGRGDGYEFVLGYPELAASETVMAELVELRQDALRPFARRVQARTSALPVEATSPFATLVDLAAHFHQDYDLVADTVLGVVDAYAVGRAEEVRAVVAELDALFAAGMDEVVAHRIWIVEGWSMYDPARDGVTCLEWLKQVRDHLAGVVR</sequence>
<accession>A0A1H5QVW6</accession>
<dbReference type="STRING" id="218821.SAMN05421837_104710"/>
<dbReference type="RefSeq" id="WP_086674499.1">
    <property type="nucleotide sequence ID" value="NZ_FNUJ01000004.1"/>
</dbReference>
<organism evidence="2 3">
    <name type="scientific">Amycolatopsis pretoriensis</name>
    <dbReference type="NCBI Taxonomy" id="218821"/>
    <lineage>
        <taxon>Bacteria</taxon>
        <taxon>Bacillati</taxon>
        <taxon>Actinomycetota</taxon>
        <taxon>Actinomycetes</taxon>
        <taxon>Pseudonocardiales</taxon>
        <taxon>Pseudonocardiaceae</taxon>
        <taxon>Amycolatopsis</taxon>
    </lineage>
</organism>
<dbReference type="EMBL" id="FNUJ01000004">
    <property type="protein sequence ID" value="SEF29471.1"/>
    <property type="molecule type" value="Genomic_DNA"/>
</dbReference>
<dbReference type="Proteomes" id="UP000198878">
    <property type="component" value="Unassembled WGS sequence"/>
</dbReference>
<dbReference type="AlphaFoldDB" id="A0A1H5QVW6"/>
<proteinExistence type="predicted"/>
<gene>
    <name evidence="2" type="ORF">SAMN05421837_104710</name>
</gene>
<dbReference type="Pfam" id="PF18593">
    <property type="entry name" value="CdiI_2"/>
    <property type="match status" value="1"/>
</dbReference>
<name>A0A1H5QVW6_9PSEU</name>
<dbReference type="InterPro" id="IPR041129">
    <property type="entry name" value="CdiI_2"/>
</dbReference>
<evidence type="ECO:0000313" key="3">
    <source>
        <dbReference type="Proteomes" id="UP000198878"/>
    </source>
</evidence>